<name>A0A1Z3N7C1_BDEBC</name>
<protein>
    <submittedName>
        <fullName evidence="1">Uncharacterized protein</fullName>
    </submittedName>
</protein>
<gene>
    <name evidence="1" type="ORF">B9G79_07105</name>
</gene>
<dbReference type="EMBL" id="CP020946">
    <property type="protein sequence ID" value="ASD63355.1"/>
    <property type="molecule type" value="Genomic_DNA"/>
</dbReference>
<proteinExistence type="predicted"/>
<sequence>MGFADFKVLCEKLSQVLSHEGVSIPPYRDSSLQFFNSLAPSQQERAYKTLRDYVDICESAMTEHTSLRDSERFCRRALERWGLSVASDFFLTVKPEDCVEIYTDEGFQIFRNLRFFELSSYSVEELYSVEWWKLFGRDPQVTEKLFSMCLQTLQGRIPGTLNFDIAEHEVRENNSAEKRRFLIYPKVGSALHREGKILGFLVAQGVRKI</sequence>
<evidence type="ECO:0000313" key="2">
    <source>
        <dbReference type="Proteomes" id="UP000197003"/>
    </source>
</evidence>
<dbReference type="OrthoDB" id="5291610at2"/>
<dbReference type="Proteomes" id="UP000197003">
    <property type="component" value="Chromosome"/>
</dbReference>
<dbReference type="AlphaFoldDB" id="A0A1Z3N7C1"/>
<accession>A0A1Z3N7C1</accession>
<organism evidence="1 2">
    <name type="scientific">Bdellovibrio bacteriovorus</name>
    <dbReference type="NCBI Taxonomy" id="959"/>
    <lineage>
        <taxon>Bacteria</taxon>
        <taxon>Pseudomonadati</taxon>
        <taxon>Bdellovibrionota</taxon>
        <taxon>Bdellovibrionia</taxon>
        <taxon>Bdellovibrionales</taxon>
        <taxon>Pseudobdellovibrionaceae</taxon>
        <taxon>Bdellovibrio</taxon>
    </lineage>
</organism>
<reference evidence="1 2" key="1">
    <citation type="submission" date="2017-04" db="EMBL/GenBank/DDBJ databases">
        <title>Whole genome sequence of Bdellovibrio bacteriovorus strain SSB218315.</title>
        <authorList>
            <person name="Oyedara O."/>
            <person name="Rodriguez-Perez M.A."/>
        </authorList>
    </citation>
    <scope>NUCLEOTIDE SEQUENCE [LARGE SCALE GENOMIC DNA]</scope>
    <source>
        <strain evidence="1 2">SSB218315</strain>
    </source>
</reference>
<evidence type="ECO:0000313" key="1">
    <source>
        <dbReference type="EMBL" id="ASD63355.1"/>
    </source>
</evidence>
<dbReference type="RefSeq" id="WP_088564900.1">
    <property type="nucleotide sequence ID" value="NZ_CP020946.1"/>
</dbReference>